<dbReference type="Pfam" id="PF13714">
    <property type="entry name" value="PEP_mutase"/>
    <property type="match status" value="1"/>
</dbReference>
<dbReference type="PANTHER" id="PTHR42905">
    <property type="entry name" value="PHOSPHOENOLPYRUVATE CARBOXYLASE"/>
    <property type="match status" value="1"/>
</dbReference>
<dbReference type="Proteomes" id="UP000799429">
    <property type="component" value="Unassembled WGS sequence"/>
</dbReference>
<dbReference type="CDD" id="cd00377">
    <property type="entry name" value="ICL_PEPM"/>
    <property type="match status" value="1"/>
</dbReference>
<name>A0A9P4VXH4_9PEZI</name>
<reference evidence="1" key="1">
    <citation type="journal article" date="2020" name="Stud. Mycol.">
        <title>101 Dothideomycetes genomes: a test case for predicting lifestyles and emergence of pathogens.</title>
        <authorList>
            <person name="Haridas S."/>
            <person name="Albert R."/>
            <person name="Binder M."/>
            <person name="Bloem J."/>
            <person name="Labutti K."/>
            <person name="Salamov A."/>
            <person name="Andreopoulos B."/>
            <person name="Baker S."/>
            <person name="Barry K."/>
            <person name="Bills G."/>
            <person name="Bluhm B."/>
            <person name="Cannon C."/>
            <person name="Castanera R."/>
            <person name="Culley D."/>
            <person name="Daum C."/>
            <person name="Ezra D."/>
            <person name="Gonzalez J."/>
            <person name="Henrissat B."/>
            <person name="Kuo A."/>
            <person name="Liang C."/>
            <person name="Lipzen A."/>
            <person name="Lutzoni F."/>
            <person name="Magnuson J."/>
            <person name="Mondo S."/>
            <person name="Nolan M."/>
            <person name="Ohm R."/>
            <person name="Pangilinan J."/>
            <person name="Park H.-J."/>
            <person name="Ramirez L."/>
            <person name="Alfaro M."/>
            <person name="Sun H."/>
            <person name="Tritt A."/>
            <person name="Yoshinaga Y."/>
            <person name="Zwiers L.-H."/>
            <person name="Turgeon B."/>
            <person name="Goodwin S."/>
            <person name="Spatafora J."/>
            <person name="Crous P."/>
            <person name="Grigoriev I."/>
        </authorList>
    </citation>
    <scope>NUCLEOTIDE SEQUENCE</scope>
    <source>
        <strain evidence="1">CBS 101060</strain>
    </source>
</reference>
<dbReference type="InterPro" id="IPR015813">
    <property type="entry name" value="Pyrv/PenolPyrv_kinase-like_dom"/>
</dbReference>
<dbReference type="Gene3D" id="3.20.20.60">
    <property type="entry name" value="Phosphoenolpyruvate-binding domains"/>
    <property type="match status" value="1"/>
</dbReference>
<organism evidence="1 2">
    <name type="scientific">Patellaria atrata CBS 101060</name>
    <dbReference type="NCBI Taxonomy" id="1346257"/>
    <lineage>
        <taxon>Eukaryota</taxon>
        <taxon>Fungi</taxon>
        <taxon>Dikarya</taxon>
        <taxon>Ascomycota</taxon>
        <taxon>Pezizomycotina</taxon>
        <taxon>Dothideomycetes</taxon>
        <taxon>Dothideomycetes incertae sedis</taxon>
        <taxon>Patellariales</taxon>
        <taxon>Patellariaceae</taxon>
        <taxon>Patellaria</taxon>
    </lineage>
</organism>
<gene>
    <name evidence="1" type="ORF">M501DRAFT_994864</name>
</gene>
<accession>A0A9P4VXH4</accession>
<dbReference type="GO" id="GO:0003824">
    <property type="term" value="F:catalytic activity"/>
    <property type="evidence" value="ECO:0007669"/>
    <property type="project" value="InterPro"/>
</dbReference>
<comment type="caution">
    <text evidence="1">The sequence shown here is derived from an EMBL/GenBank/DDBJ whole genome shotgun (WGS) entry which is preliminary data.</text>
</comment>
<dbReference type="PANTHER" id="PTHR42905:SF16">
    <property type="entry name" value="CARBOXYPHOSPHONOENOLPYRUVATE PHOSPHONOMUTASE-LIKE PROTEIN (AFU_ORTHOLOGUE AFUA_5G07230)"/>
    <property type="match status" value="1"/>
</dbReference>
<evidence type="ECO:0000313" key="1">
    <source>
        <dbReference type="EMBL" id="KAF2843824.1"/>
    </source>
</evidence>
<protein>
    <submittedName>
        <fullName evidence="1">Carboxyphosphonoenolpyruvate phosphonomutase-like protein</fullName>
    </submittedName>
</protein>
<dbReference type="InterPro" id="IPR040442">
    <property type="entry name" value="Pyrv_kinase-like_dom_sf"/>
</dbReference>
<dbReference type="OrthoDB" id="429143at2759"/>
<proteinExistence type="predicted"/>
<dbReference type="EMBL" id="MU006089">
    <property type="protein sequence ID" value="KAF2843824.1"/>
    <property type="molecule type" value="Genomic_DNA"/>
</dbReference>
<dbReference type="InterPro" id="IPR039556">
    <property type="entry name" value="ICL/PEPM"/>
</dbReference>
<dbReference type="AlphaFoldDB" id="A0A9P4VXH4"/>
<evidence type="ECO:0000313" key="2">
    <source>
        <dbReference type="Proteomes" id="UP000799429"/>
    </source>
</evidence>
<dbReference type="SUPFAM" id="SSF51621">
    <property type="entry name" value="Phosphoenolpyruvate/pyruvate domain"/>
    <property type="match status" value="1"/>
</dbReference>
<keyword evidence="2" id="KW-1185">Reference proteome</keyword>
<sequence length="256" mass="26697">MASLNTLAQDLRALHKPGEPLILGNVYDGATASIVTSLPSVKAVATASFAIAATYGLNDNDMTREQNLAGIRKVASVVSKAGVPLTADLQDGYDNVKETIRLAIEAGAVGCNLEDVNNETEELRAVDDAVSRIKSALEAAAEAGVPDFALNARTDVLGFGGTIDDAIERGNAYLAAGANTVFVWGGPKGRGVAREEIVQLCEAFDGRLNVLKRIAPGFLTVPELKEIGVARISVGPGLYLAGMNAFKEAAEKLLSS</sequence>